<proteinExistence type="predicted"/>
<organism evidence="9">
    <name type="scientific">Schistocephalus solidus</name>
    <name type="common">Tapeworm</name>
    <dbReference type="NCBI Taxonomy" id="70667"/>
    <lineage>
        <taxon>Eukaryota</taxon>
        <taxon>Metazoa</taxon>
        <taxon>Spiralia</taxon>
        <taxon>Lophotrochozoa</taxon>
        <taxon>Platyhelminthes</taxon>
        <taxon>Cestoda</taxon>
        <taxon>Eucestoda</taxon>
        <taxon>Diphyllobothriidea</taxon>
        <taxon>Diphyllobothriidae</taxon>
        <taxon>Schistocephalus</taxon>
    </lineage>
</organism>
<dbReference type="GO" id="GO:0016592">
    <property type="term" value="C:mediator complex"/>
    <property type="evidence" value="ECO:0007669"/>
    <property type="project" value="InterPro"/>
</dbReference>
<reference evidence="9" key="1">
    <citation type="submission" date="2016-01" db="EMBL/GenBank/DDBJ databases">
        <title>Reference transcriptome for the parasite Schistocephalus solidus: insights into the molecular evolution of parasitism.</title>
        <authorList>
            <person name="Hebert F.O."/>
            <person name="Grambauer S."/>
            <person name="Barber I."/>
            <person name="Landry C.R."/>
            <person name="Aubin-Horth N."/>
        </authorList>
    </citation>
    <scope>NUCLEOTIDE SEQUENCE</scope>
</reference>
<dbReference type="GO" id="GO:0003712">
    <property type="term" value="F:transcription coregulator activity"/>
    <property type="evidence" value="ECO:0007669"/>
    <property type="project" value="InterPro"/>
</dbReference>
<evidence type="ECO:0000256" key="4">
    <source>
        <dbReference type="ARBA" id="ARBA00023163"/>
    </source>
</evidence>
<evidence type="ECO:0000256" key="5">
    <source>
        <dbReference type="ARBA" id="ARBA00023242"/>
    </source>
</evidence>
<dbReference type="PANTHER" id="PTHR12434">
    <property type="entry name" value="MEDIATOR OF RNA POLYMERASE II TRANSCRIPTION SUBUNIT 22"/>
    <property type="match status" value="1"/>
</dbReference>
<feature type="region of interest" description="Disordered" evidence="8">
    <location>
        <begin position="156"/>
        <end position="175"/>
    </location>
</feature>
<evidence type="ECO:0000256" key="8">
    <source>
        <dbReference type="SAM" id="MobiDB-lite"/>
    </source>
</evidence>
<evidence type="ECO:0000256" key="6">
    <source>
        <dbReference type="ARBA" id="ARBA00025687"/>
    </source>
</evidence>
<name>A0A0X3PZ72_SCHSO</name>
<comment type="subcellular location">
    <subcellularLocation>
        <location evidence="1">Nucleus</location>
    </subcellularLocation>
</comment>
<gene>
    <name evidence="9" type="primary">MED22</name>
    <name evidence="9" type="ORF">TR142119</name>
</gene>
<evidence type="ECO:0000256" key="1">
    <source>
        <dbReference type="ARBA" id="ARBA00004123"/>
    </source>
</evidence>
<evidence type="ECO:0000256" key="2">
    <source>
        <dbReference type="ARBA" id="ARBA00019695"/>
    </source>
</evidence>
<dbReference type="PANTHER" id="PTHR12434:SF6">
    <property type="entry name" value="MEDIATOR OF RNA POLYMERASE II TRANSCRIPTION SUBUNIT 22"/>
    <property type="match status" value="1"/>
</dbReference>
<accession>A0A0X3PZ72</accession>
<sequence>MIPARSTTAIASVQFRKRETYLNSLKSRLRDYLKTITENFELILARAKVENSDVIVRLNPYTQAEQDNFEMNVRSCNIVSACENITRLVSEIKQLLILGDFCWLEKVTKMGAEERERRRAELDAVAIKLADELAADLFTLDDKLGTTVNHAALASTSSSSATDDLRPFAPKPEPF</sequence>
<keyword evidence="3" id="KW-0805">Transcription regulation</keyword>
<comment type="function">
    <text evidence="6">Component of the Mediator complex, a coactivator involved in the regulated transcription of nearly all RNA polymerase II-dependent genes. Mediator functions as a bridge to convey information from gene-specific regulatory proteins to the basal RNA polymerase II transcription machinery. Mediator is recruited to promoters by direct interactions with regulatory proteins and serves as a scaffold for the assembly of a functional preinitiation complex with RNA polymerase II and the general transcription factors.</text>
</comment>
<dbReference type="Pfam" id="PF06179">
    <property type="entry name" value="Med22"/>
    <property type="match status" value="1"/>
</dbReference>
<keyword evidence="4" id="KW-0804">Transcription</keyword>
<dbReference type="EMBL" id="GEEE01006012">
    <property type="protein sequence ID" value="JAP57213.1"/>
    <property type="molecule type" value="Transcribed_RNA"/>
</dbReference>
<protein>
    <recommendedName>
        <fullName evidence="2">Mediator of RNA polymerase II transcription subunit 22</fullName>
    </recommendedName>
    <alternativeName>
        <fullName evidence="7">Mediator complex subunit 22</fullName>
    </alternativeName>
</protein>
<dbReference type="AlphaFoldDB" id="A0A0X3PZ72"/>
<dbReference type="GO" id="GO:0006357">
    <property type="term" value="P:regulation of transcription by RNA polymerase II"/>
    <property type="evidence" value="ECO:0007669"/>
    <property type="project" value="InterPro"/>
</dbReference>
<evidence type="ECO:0000256" key="3">
    <source>
        <dbReference type="ARBA" id="ARBA00023015"/>
    </source>
</evidence>
<evidence type="ECO:0000256" key="7">
    <source>
        <dbReference type="ARBA" id="ARBA00031962"/>
    </source>
</evidence>
<keyword evidence="5" id="KW-0539">Nucleus</keyword>
<dbReference type="InterPro" id="IPR009332">
    <property type="entry name" value="Med22"/>
</dbReference>
<evidence type="ECO:0000313" key="9">
    <source>
        <dbReference type="EMBL" id="JAP57213.1"/>
    </source>
</evidence>